<evidence type="ECO:0000259" key="3">
    <source>
        <dbReference type="PROSITE" id="PS51977"/>
    </source>
</evidence>
<gene>
    <name evidence="4" type="ORF">EPUS_09029</name>
</gene>
<dbReference type="Pfam" id="PF12738">
    <property type="entry name" value="PTCB-BRCT"/>
    <property type="match status" value="1"/>
</dbReference>
<dbReference type="InterPro" id="IPR036930">
    <property type="entry name" value="WGR_dom_sf"/>
</dbReference>
<dbReference type="SUPFAM" id="SSF52113">
    <property type="entry name" value="BRCT domain"/>
    <property type="match status" value="1"/>
</dbReference>
<evidence type="ECO:0000256" key="1">
    <source>
        <dbReference type="SAM" id="MobiDB-lite"/>
    </source>
</evidence>
<dbReference type="InterPro" id="IPR008893">
    <property type="entry name" value="WGR_domain"/>
</dbReference>
<dbReference type="AlphaFoldDB" id="U1HFS6"/>
<dbReference type="InterPro" id="IPR036420">
    <property type="entry name" value="BRCT_dom_sf"/>
</dbReference>
<feature type="domain" description="BRCT" evidence="2">
    <location>
        <begin position="5"/>
        <end position="84"/>
    </location>
</feature>
<feature type="domain" description="WGR" evidence="3">
    <location>
        <begin position="143"/>
        <end position="305"/>
    </location>
</feature>
<dbReference type="Proteomes" id="UP000019373">
    <property type="component" value="Unassembled WGS sequence"/>
</dbReference>
<dbReference type="GeneID" id="19243866"/>
<feature type="region of interest" description="Disordered" evidence="1">
    <location>
        <begin position="295"/>
        <end position="325"/>
    </location>
</feature>
<dbReference type="HOGENOM" id="CLU_044225_0_0_1"/>
<dbReference type="eggNOG" id="ENOG502QQZ5">
    <property type="taxonomic scope" value="Eukaryota"/>
</dbReference>
<feature type="region of interest" description="Disordered" evidence="1">
    <location>
        <begin position="359"/>
        <end position="381"/>
    </location>
</feature>
<accession>U1HFS6</accession>
<feature type="compositionally biased region" description="Basic and acidic residues" evidence="1">
    <location>
        <begin position="311"/>
        <end position="325"/>
    </location>
</feature>
<sequence>MRKKSVGKSFRKINLASTDDFGPKNDKIRLWVINNGGTFSTQLNDAVTHLVCSKKAWKSYPDIVRDARRQHVKVISLDWLEDSLLSSSRRPKPEKEYEWETIKRRQHEKEQAIQIKKDNAIKEAIAKFDEHCIDFEAQMQTSGYHPYTDADGFCYSIILVRTFLLENRLEKLTLKVRQPSTPRTNWPATSLYPCPLPMYLFPVSAGLSLHPVIRYPDCFPSNPPLKVPIVRPWAQVLQLFESDAIPHTYACYVKYTRKGASGREVLAIPGSTWEVAFDAFRKFFKTKTRKDWNDRLDGKPVPISSDGNADDPFRYEPPQGRHEPRGLVEGKTRLERANGIRPDGDDSVTMIVPTIEISDDDDVGEESHMDPHACTSPRTGW</sequence>
<dbReference type="PROSITE" id="PS50172">
    <property type="entry name" value="BRCT"/>
    <property type="match status" value="1"/>
</dbReference>
<proteinExistence type="predicted"/>
<dbReference type="PROSITE" id="PS51977">
    <property type="entry name" value="WGR"/>
    <property type="match status" value="1"/>
</dbReference>
<dbReference type="EMBL" id="KE721480">
    <property type="protein sequence ID" value="ERF68975.1"/>
    <property type="molecule type" value="Genomic_DNA"/>
</dbReference>
<dbReference type="OrthoDB" id="342264at2759"/>
<evidence type="ECO:0000313" key="4">
    <source>
        <dbReference type="EMBL" id="ERF68975.1"/>
    </source>
</evidence>
<reference evidence="5" key="1">
    <citation type="journal article" date="2014" name="BMC Genomics">
        <title>Genome characteristics reveal the impact of lichenization on lichen-forming fungus Endocarpon pusillum Hedwig (Verrucariales, Ascomycota).</title>
        <authorList>
            <person name="Wang Y.-Y."/>
            <person name="Liu B."/>
            <person name="Zhang X.-Y."/>
            <person name="Zhou Q.-M."/>
            <person name="Zhang T."/>
            <person name="Li H."/>
            <person name="Yu Y.-F."/>
            <person name="Zhang X.-L."/>
            <person name="Hao X.-Y."/>
            <person name="Wang M."/>
            <person name="Wang L."/>
            <person name="Wei J.-C."/>
        </authorList>
    </citation>
    <scope>NUCLEOTIDE SEQUENCE [LARGE SCALE GENOMIC DNA]</scope>
    <source>
        <strain evidence="5">Z07020 / HMAS-L-300199</strain>
    </source>
</reference>
<evidence type="ECO:0000259" key="2">
    <source>
        <dbReference type="PROSITE" id="PS50172"/>
    </source>
</evidence>
<name>U1HFS6_ENDPU</name>
<organism evidence="4 5">
    <name type="scientific">Endocarpon pusillum (strain Z07020 / HMAS-L-300199)</name>
    <name type="common">Lichen-forming fungus</name>
    <dbReference type="NCBI Taxonomy" id="1263415"/>
    <lineage>
        <taxon>Eukaryota</taxon>
        <taxon>Fungi</taxon>
        <taxon>Dikarya</taxon>
        <taxon>Ascomycota</taxon>
        <taxon>Pezizomycotina</taxon>
        <taxon>Eurotiomycetes</taxon>
        <taxon>Chaetothyriomycetidae</taxon>
        <taxon>Verrucariales</taxon>
        <taxon>Verrucariaceae</taxon>
        <taxon>Endocarpon</taxon>
    </lineage>
</organism>
<dbReference type="CDD" id="cd00027">
    <property type="entry name" value="BRCT"/>
    <property type="match status" value="1"/>
</dbReference>
<evidence type="ECO:0000313" key="5">
    <source>
        <dbReference type="Proteomes" id="UP000019373"/>
    </source>
</evidence>
<dbReference type="SUPFAM" id="SSF142921">
    <property type="entry name" value="WGR domain-like"/>
    <property type="match status" value="1"/>
</dbReference>
<protein>
    <submittedName>
        <fullName evidence="4">Uncharacterized protein</fullName>
    </submittedName>
</protein>
<dbReference type="OMA" id="WFYLEEK"/>
<keyword evidence="5" id="KW-1185">Reference proteome</keyword>
<dbReference type="InterPro" id="IPR001357">
    <property type="entry name" value="BRCT_dom"/>
</dbReference>
<dbReference type="Gene3D" id="3.40.50.10190">
    <property type="entry name" value="BRCT domain"/>
    <property type="match status" value="1"/>
</dbReference>
<dbReference type="RefSeq" id="XP_007805386.1">
    <property type="nucleotide sequence ID" value="XM_007807195.1"/>
</dbReference>